<feature type="binding site" evidence="8">
    <location>
        <position position="341"/>
    </location>
    <ligand>
        <name>Mn(2+)</name>
        <dbReference type="ChEBI" id="CHEBI:29035"/>
        <label>2</label>
    </ligand>
</feature>
<evidence type="ECO:0000313" key="11">
    <source>
        <dbReference type="EMBL" id="MCY9595453.1"/>
    </source>
</evidence>
<feature type="binding site" evidence="8">
    <location>
        <position position="423"/>
    </location>
    <ligand>
        <name>Mn(2+)</name>
        <dbReference type="ChEBI" id="CHEBI:29035"/>
        <label>1</label>
    </ligand>
</feature>
<dbReference type="GeneID" id="95374355"/>
<dbReference type="HAMAP" id="MF_00181">
    <property type="entry name" value="Cytosol_peptidase_M17"/>
    <property type="match status" value="1"/>
</dbReference>
<name>A0A410WS11_9BACL</name>
<evidence type="ECO:0000256" key="1">
    <source>
        <dbReference type="ARBA" id="ARBA00000135"/>
    </source>
</evidence>
<reference evidence="11 14" key="2">
    <citation type="submission" date="2022-05" db="EMBL/GenBank/DDBJ databases">
        <title>Genome Sequencing of Bee-Associated Microbes.</title>
        <authorList>
            <person name="Dunlap C."/>
        </authorList>
    </citation>
    <scope>NUCLEOTIDE SEQUENCE [LARGE SCALE GENOMIC DNA]</scope>
    <source>
        <strain evidence="11 14">NRRL B-23120</strain>
    </source>
</reference>
<evidence type="ECO:0000256" key="2">
    <source>
        <dbReference type="ARBA" id="ARBA00000967"/>
    </source>
</evidence>
<dbReference type="GO" id="GO:0030145">
    <property type="term" value="F:manganese ion binding"/>
    <property type="evidence" value="ECO:0007669"/>
    <property type="project" value="UniProtKB-UniRule"/>
</dbReference>
<evidence type="ECO:0000256" key="3">
    <source>
        <dbReference type="ARBA" id="ARBA00009528"/>
    </source>
</evidence>
<dbReference type="GO" id="GO:0006508">
    <property type="term" value="P:proteolysis"/>
    <property type="evidence" value="ECO:0007669"/>
    <property type="project" value="UniProtKB-KW"/>
</dbReference>
<dbReference type="EC" id="3.4.11.1" evidence="8"/>
<sequence>MRADYTTNTKISIAESGGWASADADALLFFTTEGEDPGSLPDLPEELRAELDRLKRAGRYKGSAGEVTVLPAYGSLAAPYVIAAGLGAAPAGRDTLRLAAVQAAREAQRLGLGRLAVLLPEGAFPAEPPRGGTYAAPLAAQGTGGADAARGASVKAASVDGVQEEPQSVSGADARTAAGAPSTGSADERPAGAASAAKTVSTVAEGLLLGAYRIATYAREAKPRQELAAAQLFVQRDALNGEALQAAVAAAEAYAVATNYARDLTNLPGNLLLPSDLAKEAEKLAGQFGIACEVLDEQAIVERGMGALAAVGLGSANPPRMITLSYDGDPSSGEVLGLVGKGVTFDTGGISIKPAGGMEEMISDMGGAAVLLGLLIVVGRLKPRINLRIVIPAAENMPSGTAMRPGDVITTLSGRTVEVLNTDAEGRLILADGVTYAIEKGATRLIDIATLTGAVLVSFADVATSAQTNDDAFLASVLQASIQAGEKVWQLPNFPEYREMLRSTVADIKNAAAHKWAGAIMGGSFIEAFIEDKPWIHLDTGGTAWLWGDRGIDPKGGTGAMVRTLAEYICGAGHGA</sequence>
<keyword evidence="8" id="KW-0479">Metal-binding</keyword>
<reference evidence="12 13" key="1">
    <citation type="submission" date="2018-01" db="EMBL/GenBank/DDBJ databases">
        <title>The whole genome sequencing and assembly of Paenibacillus chitinolyticus KCCM 41400 strain.</title>
        <authorList>
            <person name="Kim J.-Y."/>
            <person name="Park M.-K."/>
            <person name="Lee Y.-J."/>
            <person name="Yi H."/>
            <person name="Bahn Y.-S."/>
            <person name="Kim J.F."/>
            <person name="Lee D.-W."/>
        </authorList>
    </citation>
    <scope>NUCLEOTIDE SEQUENCE [LARGE SCALE GENOMIC DNA]</scope>
    <source>
        <strain evidence="12 13">KCCM 41400</strain>
    </source>
</reference>
<evidence type="ECO:0000256" key="7">
    <source>
        <dbReference type="ARBA" id="ARBA00049972"/>
    </source>
</evidence>
<evidence type="ECO:0000313" key="14">
    <source>
        <dbReference type="Proteomes" id="UP001527202"/>
    </source>
</evidence>
<feature type="binding site" evidence="8">
    <location>
        <position position="346"/>
    </location>
    <ligand>
        <name>Mn(2+)</name>
        <dbReference type="ChEBI" id="CHEBI:29035"/>
        <label>2</label>
    </ligand>
</feature>
<dbReference type="Proteomes" id="UP000288943">
    <property type="component" value="Chromosome"/>
</dbReference>
<gene>
    <name evidence="8" type="primary">pepA</name>
    <name evidence="11" type="ORF">M5X16_06700</name>
    <name evidence="12" type="ORF">PC41400_05930</name>
</gene>
<evidence type="ECO:0000256" key="5">
    <source>
        <dbReference type="ARBA" id="ARBA00022670"/>
    </source>
</evidence>
<dbReference type="InterPro" id="IPR008283">
    <property type="entry name" value="Peptidase_M17_N"/>
</dbReference>
<feature type="binding site" evidence="8">
    <location>
        <position position="425"/>
    </location>
    <ligand>
        <name>Mn(2+)</name>
        <dbReference type="ChEBI" id="CHEBI:29035"/>
        <label>1</label>
    </ligand>
</feature>
<comment type="function">
    <text evidence="7 8">Presumably involved in the processing and regular turnover of intracellular proteins. Catalyzes the removal of unsubstituted N-terminal amino acids from various peptides.</text>
</comment>
<evidence type="ECO:0000256" key="6">
    <source>
        <dbReference type="ARBA" id="ARBA00022801"/>
    </source>
</evidence>
<dbReference type="PRINTS" id="PR00481">
    <property type="entry name" value="LAMNOPPTDASE"/>
</dbReference>
<dbReference type="PROSITE" id="PS00631">
    <property type="entry name" value="CYTOSOL_AP"/>
    <property type="match status" value="1"/>
</dbReference>
<evidence type="ECO:0000259" key="10">
    <source>
        <dbReference type="PROSITE" id="PS00631"/>
    </source>
</evidence>
<dbReference type="SUPFAM" id="SSF52949">
    <property type="entry name" value="Macro domain-like"/>
    <property type="match status" value="1"/>
</dbReference>
<comment type="subcellular location">
    <subcellularLocation>
        <location evidence="8">Cytoplasm</location>
    </subcellularLocation>
</comment>
<keyword evidence="8" id="KW-0963">Cytoplasm</keyword>
<dbReference type="OrthoDB" id="9809354at2"/>
<dbReference type="EMBL" id="JAMDMJ010000008">
    <property type="protein sequence ID" value="MCY9595453.1"/>
    <property type="molecule type" value="Genomic_DNA"/>
</dbReference>
<dbReference type="CDD" id="cd00433">
    <property type="entry name" value="Peptidase_M17"/>
    <property type="match status" value="1"/>
</dbReference>
<dbReference type="GO" id="GO:0005737">
    <property type="term" value="C:cytoplasm"/>
    <property type="evidence" value="ECO:0007669"/>
    <property type="project" value="UniProtKB-SubCell"/>
</dbReference>
<keyword evidence="8" id="KW-0464">Manganese</keyword>
<dbReference type="RefSeq" id="WP_042229761.1">
    <property type="nucleotide sequence ID" value="NZ_CP026520.1"/>
</dbReference>
<dbReference type="PANTHER" id="PTHR11963">
    <property type="entry name" value="LEUCINE AMINOPEPTIDASE-RELATED"/>
    <property type="match status" value="1"/>
</dbReference>
<dbReference type="NCBIfam" id="NF002073">
    <property type="entry name" value="PRK00913.1-2"/>
    <property type="match status" value="1"/>
</dbReference>
<comment type="similarity">
    <text evidence="3 8">Belongs to the peptidase M17 family.</text>
</comment>
<keyword evidence="4 8" id="KW-0031">Aminopeptidase</keyword>
<feature type="active site" evidence="8">
    <location>
        <position position="427"/>
    </location>
</feature>
<dbReference type="Gene3D" id="3.40.220.10">
    <property type="entry name" value="Leucine Aminopeptidase, subunit E, domain 1"/>
    <property type="match status" value="2"/>
</dbReference>
<feature type="binding site" evidence="8">
    <location>
        <position position="425"/>
    </location>
    <ligand>
        <name>Mn(2+)</name>
        <dbReference type="ChEBI" id="CHEBI:29035"/>
        <label>2</label>
    </ligand>
</feature>
<comment type="catalytic activity">
    <reaction evidence="2 8">
        <text>Release of an N-terminal amino acid, preferentially leucine, but not glutamic or aspartic acids.</text>
        <dbReference type="EC" id="3.4.11.10"/>
    </reaction>
</comment>
<dbReference type="Pfam" id="PF02789">
    <property type="entry name" value="Peptidase_M17_N"/>
    <property type="match status" value="1"/>
</dbReference>
<evidence type="ECO:0000313" key="13">
    <source>
        <dbReference type="Proteomes" id="UP000288943"/>
    </source>
</evidence>
<evidence type="ECO:0000313" key="12">
    <source>
        <dbReference type="EMBL" id="QAV17226.1"/>
    </source>
</evidence>
<comment type="cofactor">
    <cofactor evidence="8">
        <name>Mn(2+)</name>
        <dbReference type="ChEBI" id="CHEBI:29035"/>
    </cofactor>
    <text evidence="8">Binds 2 manganese ions per subunit.</text>
</comment>
<dbReference type="Proteomes" id="UP001527202">
    <property type="component" value="Unassembled WGS sequence"/>
</dbReference>
<dbReference type="KEGG" id="pchi:PC41400_05930"/>
<protein>
    <recommendedName>
        <fullName evidence="8">Probable cytosol aminopeptidase</fullName>
        <ecNumber evidence="8">3.4.11.1</ecNumber>
    </recommendedName>
    <alternativeName>
        <fullName evidence="8">Leucine aminopeptidase</fullName>
        <shortName evidence="8">LAP</shortName>
        <ecNumber evidence="8">3.4.11.10</ecNumber>
    </alternativeName>
    <alternativeName>
        <fullName evidence="8">Leucyl aminopeptidase</fullName>
    </alternativeName>
</protein>
<comment type="catalytic activity">
    <reaction evidence="1 8">
        <text>Release of an N-terminal amino acid, Xaa-|-Yaa-, in which Xaa is preferably Leu, but may be other amino acids including Pro although not Arg or Lys, and Yaa may be Pro. Amino acid amides and methyl esters are also readily hydrolyzed, but rates on arylamides are exceedingly low.</text>
        <dbReference type="EC" id="3.4.11.1"/>
    </reaction>
</comment>
<dbReference type="GO" id="GO:0070006">
    <property type="term" value="F:metalloaminopeptidase activity"/>
    <property type="evidence" value="ECO:0007669"/>
    <property type="project" value="InterPro"/>
</dbReference>
<dbReference type="InterPro" id="IPR000819">
    <property type="entry name" value="Peptidase_M17_C"/>
</dbReference>
<feature type="region of interest" description="Disordered" evidence="9">
    <location>
        <begin position="156"/>
        <end position="193"/>
    </location>
</feature>
<dbReference type="Pfam" id="PF00883">
    <property type="entry name" value="Peptidase_M17"/>
    <property type="match status" value="1"/>
</dbReference>
<feature type="domain" description="Cytosol aminopeptidase" evidence="10">
    <location>
        <begin position="421"/>
        <end position="428"/>
    </location>
</feature>
<dbReference type="Gene3D" id="3.40.630.10">
    <property type="entry name" value="Zn peptidases"/>
    <property type="match status" value="1"/>
</dbReference>
<keyword evidence="6 8" id="KW-0378">Hydrolase</keyword>
<proteinExistence type="inferred from homology"/>
<feature type="binding site" evidence="8">
    <location>
        <position position="346"/>
    </location>
    <ligand>
        <name>Mn(2+)</name>
        <dbReference type="ChEBI" id="CHEBI:29035"/>
        <label>1</label>
    </ligand>
</feature>
<dbReference type="EMBL" id="CP026520">
    <property type="protein sequence ID" value="QAV17226.1"/>
    <property type="molecule type" value="Genomic_DNA"/>
</dbReference>
<dbReference type="InterPro" id="IPR011356">
    <property type="entry name" value="Leucine_aapep/pepB"/>
</dbReference>
<feature type="active site" evidence="8">
    <location>
        <position position="353"/>
    </location>
</feature>
<dbReference type="EC" id="3.4.11.10" evidence="8"/>
<keyword evidence="5 8" id="KW-0645">Protease</keyword>
<dbReference type="InterPro" id="IPR043472">
    <property type="entry name" value="Macro_dom-like"/>
</dbReference>
<dbReference type="SUPFAM" id="SSF53187">
    <property type="entry name" value="Zn-dependent exopeptidases"/>
    <property type="match status" value="1"/>
</dbReference>
<accession>A0A410WS11</accession>
<evidence type="ECO:0000256" key="9">
    <source>
        <dbReference type="SAM" id="MobiDB-lite"/>
    </source>
</evidence>
<organism evidence="12 13">
    <name type="scientific">Paenibacillus chitinolyticus</name>
    <dbReference type="NCBI Taxonomy" id="79263"/>
    <lineage>
        <taxon>Bacteria</taxon>
        <taxon>Bacillati</taxon>
        <taxon>Bacillota</taxon>
        <taxon>Bacilli</taxon>
        <taxon>Bacillales</taxon>
        <taxon>Paenibacillaceae</taxon>
        <taxon>Paenibacillus</taxon>
    </lineage>
</organism>
<feature type="binding site" evidence="8">
    <location>
        <position position="364"/>
    </location>
    <ligand>
        <name>Mn(2+)</name>
        <dbReference type="ChEBI" id="CHEBI:29035"/>
        <label>2</label>
    </ligand>
</feature>
<keyword evidence="14" id="KW-1185">Reference proteome</keyword>
<dbReference type="InterPro" id="IPR023042">
    <property type="entry name" value="Peptidase_M17_leu_NH2_pept"/>
</dbReference>
<dbReference type="AlphaFoldDB" id="A0A410WS11"/>
<evidence type="ECO:0000256" key="8">
    <source>
        <dbReference type="HAMAP-Rule" id="MF_00181"/>
    </source>
</evidence>
<evidence type="ECO:0000256" key="4">
    <source>
        <dbReference type="ARBA" id="ARBA00022438"/>
    </source>
</evidence>
<dbReference type="PANTHER" id="PTHR11963:SF23">
    <property type="entry name" value="CYTOSOL AMINOPEPTIDASE"/>
    <property type="match status" value="1"/>
</dbReference>